<evidence type="ECO:0000259" key="5">
    <source>
        <dbReference type="PROSITE" id="PS50931"/>
    </source>
</evidence>
<dbReference type="Gene3D" id="3.40.190.290">
    <property type="match status" value="1"/>
</dbReference>
<dbReference type="SUPFAM" id="SSF46785">
    <property type="entry name" value="Winged helix' DNA-binding domain"/>
    <property type="match status" value="1"/>
</dbReference>
<keyword evidence="4" id="KW-0804">Transcription</keyword>
<feature type="domain" description="HTH lysR-type" evidence="5">
    <location>
        <begin position="1"/>
        <end position="58"/>
    </location>
</feature>
<keyword evidence="3" id="KW-0238">DNA-binding</keyword>
<organism evidence="6 7">
    <name type="scientific">Kiloniella spongiae</name>
    <dbReference type="NCBI Taxonomy" id="1489064"/>
    <lineage>
        <taxon>Bacteria</taxon>
        <taxon>Pseudomonadati</taxon>
        <taxon>Pseudomonadota</taxon>
        <taxon>Alphaproteobacteria</taxon>
        <taxon>Rhodospirillales</taxon>
        <taxon>Kiloniellaceae</taxon>
        <taxon>Kiloniella</taxon>
    </lineage>
</organism>
<reference evidence="6 7" key="1">
    <citation type="submission" date="2015-03" db="EMBL/GenBank/DDBJ databases">
        <title>Genome Sequence of Kiloniella spongiae MEBiC09566, isolated from a marine sponge.</title>
        <authorList>
            <person name="Shao Z."/>
            <person name="Wang L."/>
            <person name="Li X."/>
        </authorList>
    </citation>
    <scope>NUCLEOTIDE SEQUENCE [LARGE SCALE GENOMIC DNA]</scope>
    <source>
        <strain evidence="6 7">MEBiC09566</strain>
    </source>
</reference>
<name>A0A0H2MJA9_9PROT</name>
<dbReference type="Gene3D" id="1.10.10.10">
    <property type="entry name" value="Winged helix-like DNA-binding domain superfamily/Winged helix DNA-binding domain"/>
    <property type="match status" value="1"/>
</dbReference>
<dbReference type="SUPFAM" id="SSF53850">
    <property type="entry name" value="Periplasmic binding protein-like II"/>
    <property type="match status" value="1"/>
</dbReference>
<dbReference type="PANTHER" id="PTHR30126:SF94">
    <property type="entry name" value="LYSR FAMILY TRANSCRIPTIONAL REGULATOR"/>
    <property type="match status" value="1"/>
</dbReference>
<proteinExistence type="inferred from homology"/>
<dbReference type="GO" id="GO:0003700">
    <property type="term" value="F:DNA-binding transcription factor activity"/>
    <property type="evidence" value="ECO:0007669"/>
    <property type="project" value="InterPro"/>
</dbReference>
<dbReference type="Proteomes" id="UP000035444">
    <property type="component" value="Unassembled WGS sequence"/>
</dbReference>
<protein>
    <recommendedName>
        <fullName evidence="5">HTH lysR-type domain-containing protein</fullName>
    </recommendedName>
</protein>
<evidence type="ECO:0000256" key="1">
    <source>
        <dbReference type="ARBA" id="ARBA00009437"/>
    </source>
</evidence>
<dbReference type="Pfam" id="PF03466">
    <property type="entry name" value="LysR_substrate"/>
    <property type="match status" value="1"/>
</dbReference>
<dbReference type="PRINTS" id="PR00039">
    <property type="entry name" value="HTHLYSR"/>
</dbReference>
<dbReference type="AlphaFoldDB" id="A0A0H2MJA9"/>
<dbReference type="RefSeq" id="WP_047762773.1">
    <property type="nucleotide sequence ID" value="NZ_LAQL01000002.1"/>
</dbReference>
<dbReference type="InterPro" id="IPR005119">
    <property type="entry name" value="LysR_subst-bd"/>
</dbReference>
<dbReference type="InterPro" id="IPR000847">
    <property type="entry name" value="LysR_HTH_N"/>
</dbReference>
<evidence type="ECO:0000256" key="2">
    <source>
        <dbReference type="ARBA" id="ARBA00023015"/>
    </source>
</evidence>
<dbReference type="PROSITE" id="PS50931">
    <property type="entry name" value="HTH_LYSR"/>
    <property type="match status" value="1"/>
</dbReference>
<accession>A0A0H2MJA9</accession>
<dbReference type="OrthoDB" id="9803735at2"/>
<gene>
    <name evidence="6" type="ORF">WH96_01330</name>
</gene>
<dbReference type="GO" id="GO:0000976">
    <property type="term" value="F:transcription cis-regulatory region binding"/>
    <property type="evidence" value="ECO:0007669"/>
    <property type="project" value="TreeGrafter"/>
</dbReference>
<dbReference type="EMBL" id="LAQL01000002">
    <property type="protein sequence ID" value="KLN62639.1"/>
    <property type="molecule type" value="Genomic_DNA"/>
</dbReference>
<comment type="similarity">
    <text evidence="1">Belongs to the LysR transcriptional regulatory family.</text>
</comment>
<dbReference type="PANTHER" id="PTHR30126">
    <property type="entry name" value="HTH-TYPE TRANSCRIPTIONAL REGULATOR"/>
    <property type="match status" value="1"/>
</dbReference>
<dbReference type="InterPro" id="IPR036390">
    <property type="entry name" value="WH_DNA-bd_sf"/>
</dbReference>
<evidence type="ECO:0000256" key="3">
    <source>
        <dbReference type="ARBA" id="ARBA00023125"/>
    </source>
</evidence>
<dbReference type="InterPro" id="IPR036388">
    <property type="entry name" value="WH-like_DNA-bd_sf"/>
</dbReference>
<evidence type="ECO:0000256" key="4">
    <source>
        <dbReference type="ARBA" id="ARBA00023163"/>
    </source>
</evidence>
<dbReference type="Pfam" id="PF00126">
    <property type="entry name" value="HTH_1"/>
    <property type="match status" value="1"/>
</dbReference>
<evidence type="ECO:0000313" key="6">
    <source>
        <dbReference type="EMBL" id="KLN62639.1"/>
    </source>
</evidence>
<sequence length="290" mass="32865">MNLSQLRAFNVVAREGSLTKAAEYLSISQPAVTAHIRALEERYELSLFRRNSRGVTLTEVGEDLLKISVQIFALEDKASELLSATKELRSGTCRIAAGSPYFIVPIIAAFQEKYPEVHIGLNIGNSQKVTADLLAEKVDIALQTGWEENPLVEAIPFYRHRVVVFCCQNHPWSQSGKRQIKLSELSREKMIWREPQSITRQVFEKACQAKSLNIKPTMEIASRESLFEAVAAGLGVGIVSSHELPKDQRVHVLNIADVDLETIEYLLTLKRRRELRIVRAFHDVAERFRR</sequence>
<keyword evidence="7" id="KW-1185">Reference proteome</keyword>
<evidence type="ECO:0000313" key="7">
    <source>
        <dbReference type="Proteomes" id="UP000035444"/>
    </source>
</evidence>
<dbReference type="FunFam" id="1.10.10.10:FF:000001">
    <property type="entry name" value="LysR family transcriptional regulator"/>
    <property type="match status" value="1"/>
</dbReference>
<dbReference type="STRING" id="1489064.WH96_01330"/>
<comment type="caution">
    <text evidence="6">The sequence shown here is derived from an EMBL/GenBank/DDBJ whole genome shotgun (WGS) entry which is preliminary data.</text>
</comment>
<keyword evidence="2" id="KW-0805">Transcription regulation</keyword>